<evidence type="ECO:0000313" key="2">
    <source>
        <dbReference type="Proteomes" id="UP000018817"/>
    </source>
</evidence>
<dbReference type="EMBL" id="KI669562">
    <property type="protein sequence ID" value="ETN22680.1"/>
    <property type="molecule type" value="Genomic_DNA"/>
</dbReference>
<accession>W2RDQ7</accession>
<reference evidence="1 2" key="2">
    <citation type="submission" date="2013-11" db="EMBL/GenBank/DDBJ databases">
        <title>The Genome Sequence of Phytophthora parasitica INRA-310.</title>
        <authorList>
            <consortium name="The Broad Institute Genomics Platform"/>
            <person name="Russ C."/>
            <person name="Tyler B."/>
            <person name="Panabieres F."/>
            <person name="Shan W."/>
            <person name="Tripathy S."/>
            <person name="Grunwald N."/>
            <person name="Machado M."/>
            <person name="Johnson C.S."/>
            <person name="Arredondo F."/>
            <person name="Hong C."/>
            <person name="Coffey M."/>
            <person name="Young S.K."/>
            <person name="Zeng Q."/>
            <person name="Gargeya S."/>
            <person name="Fitzgerald M."/>
            <person name="Abouelleil A."/>
            <person name="Alvarado L."/>
            <person name="Chapman S.B."/>
            <person name="Gainer-Dewar J."/>
            <person name="Goldberg J."/>
            <person name="Griggs A."/>
            <person name="Gujja S."/>
            <person name="Hansen M."/>
            <person name="Howarth C."/>
            <person name="Imamovic A."/>
            <person name="Ireland A."/>
            <person name="Larimer J."/>
            <person name="McCowan C."/>
            <person name="Murphy C."/>
            <person name="Pearson M."/>
            <person name="Poon T.W."/>
            <person name="Priest M."/>
            <person name="Roberts A."/>
            <person name="Saif S."/>
            <person name="Shea T."/>
            <person name="Sykes S."/>
            <person name="Wortman J."/>
            <person name="Nusbaum C."/>
            <person name="Birren B."/>
        </authorList>
    </citation>
    <scope>NUCLEOTIDE SEQUENCE [LARGE SCALE GENOMIC DNA]</scope>
    <source>
        <strain evidence="1 2">INRA-310</strain>
    </source>
</reference>
<reference evidence="2" key="1">
    <citation type="submission" date="2011-12" db="EMBL/GenBank/DDBJ databases">
        <authorList>
            <consortium name="The Broad Institute Genome Sequencing Platform"/>
            <person name="Russ C."/>
            <person name="Tyler B."/>
            <person name="Panabieres F."/>
            <person name="Shan W."/>
            <person name="Tripathy S."/>
            <person name="Grunwald N."/>
            <person name="Machado M."/>
            <person name="Young S.K."/>
            <person name="Zeng Q."/>
            <person name="Gargeya S."/>
            <person name="Fitzgerald M."/>
            <person name="Haas B."/>
            <person name="Abouelleil A."/>
            <person name="Alvarado L."/>
            <person name="Arachchi H.M."/>
            <person name="Berlin A."/>
            <person name="Chapman S.B."/>
            <person name="Gearin G."/>
            <person name="Goldberg J."/>
            <person name="Griggs A."/>
            <person name="Gujja S."/>
            <person name="Hansen M."/>
            <person name="Heiman D."/>
            <person name="Howarth C."/>
            <person name="Larimer J."/>
            <person name="Lui A."/>
            <person name="MacDonald P.J.P."/>
            <person name="McCowen C."/>
            <person name="Montmayeur A."/>
            <person name="Murphy C."/>
            <person name="Neiman D."/>
            <person name="Pearson M."/>
            <person name="Priest M."/>
            <person name="Roberts A."/>
            <person name="Saif S."/>
            <person name="Shea T."/>
            <person name="Sisk P."/>
            <person name="Stolte C."/>
            <person name="Sykes S."/>
            <person name="Wortman J."/>
            <person name="Nusbaum C."/>
            <person name="Birren B."/>
        </authorList>
    </citation>
    <scope>NUCLEOTIDE SEQUENCE [LARGE SCALE GENOMIC DNA]</scope>
    <source>
        <strain evidence="2">INRA-310</strain>
    </source>
</reference>
<dbReference type="GeneID" id="20172774"/>
<organism evidence="1 2">
    <name type="scientific">Phytophthora nicotianae (strain INRA-310)</name>
    <name type="common">Phytophthora parasitica</name>
    <dbReference type="NCBI Taxonomy" id="761204"/>
    <lineage>
        <taxon>Eukaryota</taxon>
        <taxon>Sar</taxon>
        <taxon>Stramenopiles</taxon>
        <taxon>Oomycota</taxon>
        <taxon>Peronosporomycetes</taxon>
        <taxon>Peronosporales</taxon>
        <taxon>Peronosporaceae</taxon>
        <taxon>Phytophthora</taxon>
    </lineage>
</organism>
<dbReference type="AlphaFoldDB" id="W2RDQ7"/>
<sequence>MQTEGARVNFRIGRLAKCAQGTHNRIHFDALWEISPLWCSRRRRST</sequence>
<name>W2RDQ7_PHYN3</name>
<protein>
    <submittedName>
        <fullName evidence="1">Uncharacterized protein</fullName>
    </submittedName>
</protein>
<evidence type="ECO:0000313" key="1">
    <source>
        <dbReference type="EMBL" id="ETN22680.1"/>
    </source>
</evidence>
<dbReference type="RefSeq" id="XP_008891913.1">
    <property type="nucleotide sequence ID" value="XM_008893665.1"/>
</dbReference>
<gene>
    <name evidence="1" type="ORF">PPTG_02541</name>
</gene>
<dbReference type="Proteomes" id="UP000018817">
    <property type="component" value="Unassembled WGS sequence"/>
</dbReference>
<dbReference type="VEuPathDB" id="FungiDB:PPTG_02541"/>
<proteinExistence type="predicted"/>